<dbReference type="EMBL" id="JWJG01000028">
    <property type="protein sequence ID" value="KIF82095.1"/>
    <property type="molecule type" value="Genomic_DNA"/>
</dbReference>
<accession>A0A0C2BLG7</accession>
<evidence type="ECO:0000313" key="2">
    <source>
        <dbReference type="EMBL" id="KIF82095.1"/>
    </source>
</evidence>
<reference evidence="2 3" key="1">
    <citation type="submission" date="2014-12" db="EMBL/GenBank/DDBJ databases">
        <title>Denitrispirillum autotrophicum gen. nov., sp. nov., Denitrifying, Facultatively Autotrophic Bacteria Isolated from Rice Paddy Soil.</title>
        <authorList>
            <person name="Ishii S."/>
            <person name="Ashida N."/>
            <person name="Ohno H."/>
            <person name="Otsuka S."/>
            <person name="Yokota A."/>
            <person name="Senoo K."/>
        </authorList>
    </citation>
    <scope>NUCLEOTIDE SEQUENCE [LARGE SCALE GENOMIC DNA]</scope>
    <source>
        <strain evidence="2 3">TSA66</strain>
    </source>
</reference>
<protein>
    <submittedName>
        <fullName evidence="2">Uncharacterized protein</fullName>
    </submittedName>
</protein>
<keyword evidence="1" id="KW-0812">Transmembrane</keyword>
<dbReference type="AlphaFoldDB" id="A0A0C2BLG7"/>
<evidence type="ECO:0000313" key="3">
    <source>
        <dbReference type="Proteomes" id="UP000031572"/>
    </source>
</evidence>
<keyword evidence="3" id="KW-1185">Reference proteome</keyword>
<feature type="transmembrane region" description="Helical" evidence="1">
    <location>
        <begin position="15"/>
        <end position="33"/>
    </location>
</feature>
<dbReference type="OrthoDB" id="8706489at2"/>
<dbReference type="Proteomes" id="UP000031572">
    <property type="component" value="Unassembled WGS sequence"/>
</dbReference>
<sequence length="71" mass="7842">MSVLTSTQPVFGDHYFSNVGKAALALLSALVSVKPRRRRVSDADELTSLCRRYEGLTPNLANELRFMASRG</sequence>
<name>A0A0C2BLG7_9BURK</name>
<keyword evidence="1" id="KW-0472">Membrane</keyword>
<evidence type="ECO:0000256" key="1">
    <source>
        <dbReference type="SAM" id="Phobius"/>
    </source>
</evidence>
<keyword evidence="1" id="KW-1133">Transmembrane helix</keyword>
<gene>
    <name evidence="2" type="ORF">TSA66_16875</name>
</gene>
<comment type="caution">
    <text evidence="2">The sequence shown here is derived from an EMBL/GenBank/DDBJ whole genome shotgun (WGS) entry which is preliminary data.</text>
</comment>
<organism evidence="2 3">
    <name type="scientific">Noviherbaspirillum autotrophicum</name>
    <dbReference type="NCBI Taxonomy" id="709839"/>
    <lineage>
        <taxon>Bacteria</taxon>
        <taxon>Pseudomonadati</taxon>
        <taxon>Pseudomonadota</taxon>
        <taxon>Betaproteobacteria</taxon>
        <taxon>Burkholderiales</taxon>
        <taxon>Oxalobacteraceae</taxon>
        <taxon>Noviherbaspirillum</taxon>
    </lineage>
</organism>
<dbReference type="RefSeq" id="WP_040040770.1">
    <property type="nucleotide sequence ID" value="NZ_JWJG01000028.1"/>
</dbReference>
<proteinExistence type="predicted"/>